<dbReference type="EMBL" id="BGPR01170576">
    <property type="protein sequence ID" value="GBM29312.1"/>
    <property type="molecule type" value="Genomic_DNA"/>
</dbReference>
<evidence type="ECO:0000313" key="1">
    <source>
        <dbReference type="EMBL" id="GBM29196.1"/>
    </source>
</evidence>
<evidence type="ECO:0000313" key="3">
    <source>
        <dbReference type="Proteomes" id="UP000499080"/>
    </source>
</evidence>
<dbReference type="EMBL" id="BGPR01170541">
    <property type="protein sequence ID" value="GBM29196.1"/>
    <property type="molecule type" value="Genomic_DNA"/>
</dbReference>
<evidence type="ECO:0000313" key="2">
    <source>
        <dbReference type="EMBL" id="GBM29312.1"/>
    </source>
</evidence>
<dbReference type="Proteomes" id="UP000499080">
    <property type="component" value="Unassembled WGS sequence"/>
</dbReference>
<organism evidence="1 3">
    <name type="scientific">Araneus ventricosus</name>
    <name type="common">Orbweaver spider</name>
    <name type="synonym">Epeira ventricosa</name>
    <dbReference type="NCBI Taxonomy" id="182803"/>
    <lineage>
        <taxon>Eukaryota</taxon>
        <taxon>Metazoa</taxon>
        <taxon>Ecdysozoa</taxon>
        <taxon>Arthropoda</taxon>
        <taxon>Chelicerata</taxon>
        <taxon>Arachnida</taxon>
        <taxon>Araneae</taxon>
        <taxon>Araneomorphae</taxon>
        <taxon>Entelegynae</taxon>
        <taxon>Araneoidea</taxon>
        <taxon>Araneidae</taxon>
        <taxon>Araneus</taxon>
    </lineage>
</organism>
<dbReference type="AlphaFoldDB" id="A0A4Y2EMF9"/>
<proteinExistence type="predicted"/>
<reference evidence="1 3" key="1">
    <citation type="journal article" date="2019" name="Sci. Rep.">
        <title>Orb-weaving spider Araneus ventricosus genome elucidates the spidroin gene catalogue.</title>
        <authorList>
            <person name="Kono N."/>
            <person name="Nakamura H."/>
            <person name="Ohtoshi R."/>
            <person name="Moran D.A.P."/>
            <person name="Shinohara A."/>
            <person name="Yoshida Y."/>
            <person name="Fujiwara M."/>
            <person name="Mori M."/>
            <person name="Tomita M."/>
            <person name="Arakawa K."/>
        </authorList>
    </citation>
    <scope>NUCLEOTIDE SEQUENCE [LARGE SCALE GENOMIC DNA]</scope>
</reference>
<gene>
    <name evidence="1" type="ORF">AVEN_149024_1</name>
    <name evidence="2" type="ORF">AVEN_165988_1</name>
</gene>
<protein>
    <submittedName>
        <fullName evidence="1">Uncharacterized protein</fullName>
    </submittedName>
</protein>
<name>A0A4Y2EMF9_ARAVE</name>
<comment type="caution">
    <text evidence="1">The sequence shown here is derived from an EMBL/GenBank/DDBJ whole genome shotgun (WGS) entry which is preliminary data.</text>
</comment>
<feature type="non-terminal residue" evidence="1">
    <location>
        <position position="42"/>
    </location>
</feature>
<accession>A0A4Y2EMF9</accession>
<keyword evidence="3" id="KW-1185">Reference proteome</keyword>
<sequence>MSGPLSLETILATLAINLTTLATKLWDLKGAGIFSISLLGEE</sequence>